<keyword evidence="3" id="KW-1185">Reference proteome</keyword>
<dbReference type="GeneID" id="61293775"/>
<evidence type="ECO:0000313" key="3">
    <source>
        <dbReference type="Proteomes" id="UP000182660"/>
    </source>
</evidence>
<proteinExistence type="predicted"/>
<evidence type="ECO:0000256" key="1">
    <source>
        <dbReference type="SAM" id="MobiDB-lite"/>
    </source>
</evidence>
<reference evidence="2 3" key="1">
    <citation type="submission" date="2016-11" db="EMBL/GenBank/DDBJ databases">
        <authorList>
            <person name="Klemetsen T."/>
        </authorList>
    </citation>
    <scope>NUCLEOTIDE SEQUENCE [LARGE SCALE GENOMIC DNA]</scope>
    <source>
        <strain evidence="2">MT 2528</strain>
    </source>
</reference>
<dbReference type="RefSeq" id="WP_082293657.1">
    <property type="nucleotide sequence ID" value="NZ_CAWQZC010000091.1"/>
</dbReference>
<feature type="compositionally biased region" description="Polar residues" evidence="1">
    <location>
        <begin position="18"/>
        <end position="32"/>
    </location>
</feature>
<feature type="compositionally biased region" description="Polar residues" evidence="1">
    <location>
        <begin position="1"/>
        <end position="11"/>
    </location>
</feature>
<protein>
    <submittedName>
        <fullName evidence="2">Uncharacterized protein</fullName>
    </submittedName>
</protein>
<name>A0ABY1H7U5_9GAMM</name>
<feature type="region of interest" description="Disordered" evidence="1">
    <location>
        <begin position="1"/>
        <end position="39"/>
    </location>
</feature>
<comment type="caution">
    <text evidence="2">The sequence shown here is derived from an EMBL/GenBank/DDBJ whole genome shotgun (WGS) entry which is preliminary data.</text>
</comment>
<gene>
    <name evidence="2" type="ORF">MT2528_0041</name>
</gene>
<evidence type="ECO:0000313" key="2">
    <source>
        <dbReference type="EMBL" id="SGY81399.1"/>
    </source>
</evidence>
<dbReference type="Proteomes" id="UP000182660">
    <property type="component" value="Unassembled WGS sequence"/>
</dbReference>
<organism evidence="2 3">
    <name type="scientific">Moritella viscosa</name>
    <dbReference type="NCBI Taxonomy" id="80854"/>
    <lineage>
        <taxon>Bacteria</taxon>
        <taxon>Pseudomonadati</taxon>
        <taxon>Pseudomonadota</taxon>
        <taxon>Gammaproteobacteria</taxon>
        <taxon>Alteromonadales</taxon>
        <taxon>Moritellaceae</taxon>
        <taxon>Moritella</taxon>
    </lineage>
</organism>
<accession>A0ABY1H7U5</accession>
<sequence length="169" mass="18532">MSKKINNQLNSDGVDGSDTGNLNIVESTNESPTKPKHDHFSNIVLSGKGKKLSPKTDNNVFFDLAKHDEDGELYLRLSSNEGGGLHSKEWFLLQSIITILDEQGQKPFKSTVLKSVFRSLSANNSGFLAAILRSNDIGLITQSGKSVFLHVLAADYEEKKAKLLQLADD</sequence>
<dbReference type="EMBL" id="FPLJ01000002">
    <property type="protein sequence ID" value="SGY81399.1"/>
    <property type="molecule type" value="Genomic_DNA"/>
</dbReference>